<evidence type="ECO:0000313" key="1">
    <source>
        <dbReference type="EMBL" id="GAI40187.1"/>
    </source>
</evidence>
<sequence>GLNSPLTKDSSTQQLKLNSAGNLTADAVYIFDILVHSGDTVNFQHSAGASLKVLRVQEIIGATQ</sequence>
<organism evidence="1">
    <name type="scientific">marine sediment metagenome</name>
    <dbReference type="NCBI Taxonomy" id="412755"/>
    <lineage>
        <taxon>unclassified sequences</taxon>
        <taxon>metagenomes</taxon>
        <taxon>ecological metagenomes</taxon>
    </lineage>
</organism>
<gene>
    <name evidence="1" type="ORF">S06H3_38884</name>
</gene>
<name>X1N845_9ZZZZ</name>
<dbReference type="AlphaFoldDB" id="X1N845"/>
<proteinExistence type="predicted"/>
<dbReference type="EMBL" id="BARV01023739">
    <property type="protein sequence ID" value="GAI40187.1"/>
    <property type="molecule type" value="Genomic_DNA"/>
</dbReference>
<comment type="caution">
    <text evidence="1">The sequence shown here is derived from an EMBL/GenBank/DDBJ whole genome shotgun (WGS) entry which is preliminary data.</text>
</comment>
<feature type="non-terminal residue" evidence="1">
    <location>
        <position position="1"/>
    </location>
</feature>
<protein>
    <submittedName>
        <fullName evidence="1">Uncharacterized protein</fullName>
    </submittedName>
</protein>
<accession>X1N845</accession>
<reference evidence="1" key="1">
    <citation type="journal article" date="2014" name="Front. Microbiol.">
        <title>High frequency of phylogenetically diverse reductive dehalogenase-homologous genes in deep subseafloor sedimentary metagenomes.</title>
        <authorList>
            <person name="Kawai M."/>
            <person name="Futagami T."/>
            <person name="Toyoda A."/>
            <person name="Takaki Y."/>
            <person name="Nishi S."/>
            <person name="Hori S."/>
            <person name="Arai W."/>
            <person name="Tsubouchi T."/>
            <person name="Morono Y."/>
            <person name="Uchiyama I."/>
            <person name="Ito T."/>
            <person name="Fujiyama A."/>
            <person name="Inagaki F."/>
            <person name="Takami H."/>
        </authorList>
    </citation>
    <scope>NUCLEOTIDE SEQUENCE</scope>
    <source>
        <strain evidence="1">Expedition CK06-06</strain>
    </source>
</reference>